<feature type="transmembrane region" description="Helical" evidence="6">
    <location>
        <begin position="284"/>
        <end position="303"/>
    </location>
</feature>
<feature type="transmembrane region" description="Helical" evidence="6">
    <location>
        <begin position="252"/>
        <end position="272"/>
    </location>
</feature>
<dbReference type="Proteomes" id="UP000464186">
    <property type="component" value="Chromosome"/>
</dbReference>
<proteinExistence type="predicted"/>
<feature type="transmembrane region" description="Helical" evidence="6">
    <location>
        <begin position="6"/>
        <end position="26"/>
    </location>
</feature>
<dbReference type="EMBL" id="CP047898">
    <property type="protein sequence ID" value="QHK19913.1"/>
    <property type="molecule type" value="Genomic_DNA"/>
</dbReference>
<evidence type="ECO:0000256" key="3">
    <source>
        <dbReference type="ARBA" id="ARBA00022692"/>
    </source>
</evidence>
<dbReference type="PANTHER" id="PTHR35007">
    <property type="entry name" value="INTEGRAL MEMBRANE PROTEIN-RELATED"/>
    <property type="match status" value="1"/>
</dbReference>
<accession>A0A6P1NLJ2</accession>
<dbReference type="InterPro" id="IPR018076">
    <property type="entry name" value="T2SS_GspF_dom"/>
</dbReference>
<keyword evidence="5 6" id="KW-0472">Membrane</keyword>
<gene>
    <name evidence="8" type="ORF">GU243_09410</name>
</gene>
<keyword evidence="4 6" id="KW-1133">Transmembrane helix</keyword>
<comment type="subcellular location">
    <subcellularLocation>
        <location evidence="1">Cell membrane</location>
        <topology evidence="1">Multi-pass membrane protein</topology>
    </subcellularLocation>
</comment>
<dbReference type="AlphaFoldDB" id="A0A6P1NLJ2"/>
<dbReference type="KEGG" id="psey:GU243_09410"/>
<evidence type="ECO:0000256" key="4">
    <source>
        <dbReference type="ARBA" id="ARBA00022989"/>
    </source>
</evidence>
<keyword evidence="9" id="KW-1185">Reference proteome</keyword>
<organism evidence="8 9">
    <name type="scientific">Pseudarthrobacter psychrotolerans</name>
    <dbReference type="NCBI Taxonomy" id="2697569"/>
    <lineage>
        <taxon>Bacteria</taxon>
        <taxon>Bacillati</taxon>
        <taxon>Actinomycetota</taxon>
        <taxon>Actinomycetes</taxon>
        <taxon>Micrococcales</taxon>
        <taxon>Micrococcaceae</taxon>
        <taxon>Pseudarthrobacter</taxon>
    </lineage>
</organism>
<keyword evidence="2" id="KW-1003">Cell membrane</keyword>
<evidence type="ECO:0000313" key="8">
    <source>
        <dbReference type="EMBL" id="QHK19913.1"/>
    </source>
</evidence>
<feature type="transmembrane region" description="Helical" evidence="6">
    <location>
        <begin position="86"/>
        <end position="105"/>
    </location>
</feature>
<dbReference type="InterPro" id="IPR042094">
    <property type="entry name" value="T2SS_GspF_sf"/>
</dbReference>
<sequence length="311" mass="33626">MTALYIGIVVLLAAVSLLGIAVLAPGTPEVPMDRRRPFESNPPTTLTRFAASAVTSFERMLGGRNVQLFSRTQLENAGLRLSQSEFFILVAAGSCVGFLVGVVTIGPLMGLLLASFSPFVGHLVLGYLAGKRRAKFDTQLGDTLQLLSGGLRAGHSILRAIDAAAAESQKPTSEEMRRVITETSLGRDLLAALNDTALRMKNEDFVWVSQAIQINREVGGNLAEVLDQVNETIRERGEIKGQIKALAAEGKFSAYILIAMPFGIVAMLLSVSPNYMNPMFSHPLGWAMIGGSFVLMTIGSLWMRKIIDLKF</sequence>
<feature type="transmembrane region" description="Helical" evidence="6">
    <location>
        <begin position="111"/>
        <end position="130"/>
    </location>
</feature>
<evidence type="ECO:0000256" key="2">
    <source>
        <dbReference type="ARBA" id="ARBA00022475"/>
    </source>
</evidence>
<dbReference type="Gene3D" id="1.20.81.30">
    <property type="entry name" value="Type II secretion system (T2SS), domain F"/>
    <property type="match status" value="1"/>
</dbReference>
<protein>
    <submittedName>
        <fullName evidence="8">Type II secretion system protein F</fullName>
    </submittedName>
</protein>
<evidence type="ECO:0000256" key="1">
    <source>
        <dbReference type="ARBA" id="ARBA00004651"/>
    </source>
</evidence>
<feature type="domain" description="Type II secretion system protein GspF" evidence="7">
    <location>
        <begin position="144"/>
        <end position="269"/>
    </location>
</feature>
<evidence type="ECO:0000313" key="9">
    <source>
        <dbReference type="Proteomes" id="UP000464186"/>
    </source>
</evidence>
<keyword evidence="3 6" id="KW-0812">Transmembrane</keyword>
<dbReference type="Pfam" id="PF00482">
    <property type="entry name" value="T2SSF"/>
    <property type="match status" value="1"/>
</dbReference>
<evidence type="ECO:0000259" key="7">
    <source>
        <dbReference type="Pfam" id="PF00482"/>
    </source>
</evidence>
<dbReference type="GO" id="GO:0005886">
    <property type="term" value="C:plasma membrane"/>
    <property type="evidence" value="ECO:0007669"/>
    <property type="project" value="UniProtKB-SubCell"/>
</dbReference>
<reference evidence="8 9" key="1">
    <citation type="submission" date="2020-01" db="EMBL/GenBank/DDBJ databases">
        <title>Pseudarthrobacter psychrotolerans sp. nov., isolated from antarctic soil.</title>
        <authorList>
            <person name="Shin Y."/>
            <person name="Park W."/>
        </authorList>
    </citation>
    <scope>NUCLEOTIDE SEQUENCE [LARGE SCALE GENOMIC DNA]</scope>
    <source>
        <strain evidence="8 9">YJ56</strain>
    </source>
</reference>
<dbReference type="PANTHER" id="PTHR35007:SF1">
    <property type="entry name" value="PILUS ASSEMBLY PROTEIN"/>
    <property type="match status" value="1"/>
</dbReference>
<evidence type="ECO:0000256" key="6">
    <source>
        <dbReference type="SAM" id="Phobius"/>
    </source>
</evidence>
<evidence type="ECO:0000256" key="5">
    <source>
        <dbReference type="ARBA" id="ARBA00023136"/>
    </source>
</evidence>
<name>A0A6P1NLJ2_9MICC</name>